<evidence type="ECO:0000256" key="4">
    <source>
        <dbReference type="ARBA" id="ARBA00023326"/>
    </source>
</evidence>
<name>A0ABT1YFQ2_9BACL</name>
<evidence type="ECO:0000259" key="7">
    <source>
        <dbReference type="Pfam" id="PF03442"/>
    </source>
</evidence>
<keyword evidence="3" id="KW-0119">Carbohydrate metabolism</keyword>
<dbReference type="InterPro" id="IPR013783">
    <property type="entry name" value="Ig-like_fold"/>
</dbReference>
<accession>A0ABT1YFQ2</accession>
<proteinExistence type="predicted"/>
<dbReference type="InterPro" id="IPR014756">
    <property type="entry name" value="Ig_E-set"/>
</dbReference>
<dbReference type="SUPFAM" id="SSF81296">
    <property type="entry name" value="E set domains"/>
    <property type="match status" value="1"/>
</dbReference>
<evidence type="ECO:0000256" key="3">
    <source>
        <dbReference type="ARBA" id="ARBA00023277"/>
    </source>
</evidence>
<sequence>MFKKSLWLAMFLCMFMSAVVTVNANTYSINDHFESSTSVGDSGWTITGNPSASITTVTDGSNNAANHALSMVHPAGGSFTAKKMLPAAITSGEAVISFDIQRSAQVADYFYVYNSDGSENFHILIQGSNGKGFNMSAPSATRVSPDVTAFRDQTNTAIQSVFGVNTNIPATWIHLMLSIDMTNKQVRVSASIGNDLTPHPVKLMTSAGELANDTYLLNSQSSIGSIAFNSTAVNAHVFHIDNVQVSTPAGLSISGPSPVFIPASDTATFQYTSAYTSGSGAVDNSPSVTWSTIPAVITGVTMDSNGMLSVDSTASPGNITVQAALNSDLTVTTEKTVTVSGSGDATTNYMAFSYSKANVLTNIPVTLTPNGNTLLSVLHGSTPLNPNTDYTFENNIVTFSSAYLNSFPSGSFLTFTLNMSGGSDPTVIVSVLDPGASPSMATISNAMAAVDTASGQIKLTGNLTSGSGVEVTARGVNPLGKLDYANQITTTTPTGEISFSYTPASIPSGKYSFGLGGTQTSEVTIPVYVPSIDWADMKLTGLSPNTVYSSVYNSVYSSVYNDNLTLQIDASGNLAIPTTWFGRTVTLTHVVDPAIGSSAAVTMTIPARAPAPAVSSVNETLAGSRPARALERSDRER</sequence>
<evidence type="ECO:0000313" key="8">
    <source>
        <dbReference type="EMBL" id="MCR8632001.1"/>
    </source>
</evidence>
<feature type="region of interest" description="Disordered" evidence="5">
    <location>
        <begin position="615"/>
        <end position="637"/>
    </location>
</feature>
<keyword evidence="4" id="KW-0624">Polysaccharide degradation</keyword>
<comment type="caution">
    <text evidence="8">The sequence shown here is derived from an EMBL/GenBank/DDBJ whole genome shotgun (WGS) entry which is preliminary data.</text>
</comment>
<evidence type="ECO:0000256" key="6">
    <source>
        <dbReference type="SAM" id="SignalP"/>
    </source>
</evidence>
<keyword evidence="1 6" id="KW-0732">Signal</keyword>
<keyword evidence="2" id="KW-0136">Cellulose degradation</keyword>
<feature type="chain" id="PRO_5045720723" description="Carbohydrate binding X2 domain-containing protein" evidence="6">
    <location>
        <begin position="25"/>
        <end position="637"/>
    </location>
</feature>
<dbReference type="Pfam" id="PF03442">
    <property type="entry name" value="CBM_X2"/>
    <property type="match status" value="1"/>
</dbReference>
<protein>
    <recommendedName>
        <fullName evidence="7">Carbohydrate binding X2 domain-containing protein</fullName>
    </recommendedName>
</protein>
<evidence type="ECO:0000256" key="2">
    <source>
        <dbReference type="ARBA" id="ARBA00023001"/>
    </source>
</evidence>
<evidence type="ECO:0000256" key="5">
    <source>
        <dbReference type="SAM" id="MobiDB-lite"/>
    </source>
</evidence>
<reference evidence="8 9" key="1">
    <citation type="submission" date="2022-08" db="EMBL/GenBank/DDBJ databases">
        <title>Paenibacillus endoradicis sp. nov., Paenibacillus radicibacter sp. nov and Paenibacillus pararadicis sp. nov., three cold-adapted plant growth-promoting bacteria isolated from root of Larix gmelinii in Great Khingan.</title>
        <authorList>
            <person name="Xue H."/>
        </authorList>
    </citation>
    <scope>NUCLEOTIDE SEQUENCE [LARGE SCALE GENOMIC DNA]</scope>
    <source>
        <strain evidence="8 9">N5-1-1-5</strain>
    </source>
</reference>
<dbReference type="InterPro" id="IPR005102">
    <property type="entry name" value="Carbo-bd_X2"/>
</dbReference>
<dbReference type="Gene3D" id="2.60.40.10">
    <property type="entry name" value="Immunoglobulins"/>
    <property type="match status" value="1"/>
</dbReference>
<evidence type="ECO:0000313" key="9">
    <source>
        <dbReference type="Proteomes" id="UP001300012"/>
    </source>
</evidence>
<gene>
    <name evidence="8" type="ORF">NV381_12375</name>
</gene>
<feature type="signal peptide" evidence="6">
    <location>
        <begin position="1"/>
        <end position="24"/>
    </location>
</feature>
<dbReference type="Proteomes" id="UP001300012">
    <property type="component" value="Unassembled WGS sequence"/>
</dbReference>
<evidence type="ECO:0000256" key="1">
    <source>
        <dbReference type="ARBA" id="ARBA00022729"/>
    </source>
</evidence>
<keyword evidence="9" id="KW-1185">Reference proteome</keyword>
<organism evidence="8 9">
    <name type="scientific">Paenibacillus radicis</name>
    <name type="common">ex Xue et al. 2023</name>
    <dbReference type="NCBI Taxonomy" id="2972489"/>
    <lineage>
        <taxon>Bacteria</taxon>
        <taxon>Bacillati</taxon>
        <taxon>Bacillota</taxon>
        <taxon>Bacilli</taxon>
        <taxon>Bacillales</taxon>
        <taxon>Paenibacillaceae</taxon>
        <taxon>Paenibacillus</taxon>
    </lineage>
</organism>
<feature type="domain" description="Carbohydrate binding X2" evidence="7">
    <location>
        <begin position="351"/>
        <end position="428"/>
    </location>
</feature>
<feature type="compositionally biased region" description="Basic and acidic residues" evidence="5">
    <location>
        <begin position="628"/>
        <end position="637"/>
    </location>
</feature>
<dbReference type="RefSeq" id="WP_258213598.1">
    <property type="nucleotide sequence ID" value="NZ_JANQBD010000008.1"/>
</dbReference>
<dbReference type="EMBL" id="JANQBD010000008">
    <property type="protein sequence ID" value="MCR8632001.1"/>
    <property type="molecule type" value="Genomic_DNA"/>
</dbReference>